<dbReference type="PANTHER" id="PTHR40621:SF6">
    <property type="entry name" value="AP-1-LIKE TRANSCRIPTION FACTOR YAP1-RELATED"/>
    <property type="match status" value="1"/>
</dbReference>
<evidence type="ECO:0000313" key="5">
    <source>
        <dbReference type="EMBL" id="KAF2662742.1"/>
    </source>
</evidence>
<dbReference type="GO" id="GO:0000976">
    <property type="term" value="F:transcription cis-regulatory region binding"/>
    <property type="evidence" value="ECO:0007669"/>
    <property type="project" value="InterPro"/>
</dbReference>
<gene>
    <name evidence="5" type="ORF">K491DRAFT_699949</name>
</gene>
<dbReference type="Gene3D" id="1.20.5.170">
    <property type="match status" value="1"/>
</dbReference>
<dbReference type="OrthoDB" id="2590011at2759"/>
<feature type="compositionally biased region" description="Low complexity" evidence="3">
    <location>
        <begin position="241"/>
        <end position="250"/>
    </location>
</feature>
<feature type="region of interest" description="Disordered" evidence="3">
    <location>
        <begin position="193"/>
        <end position="251"/>
    </location>
</feature>
<evidence type="ECO:0000259" key="4">
    <source>
        <dbReference type="PROSITE" id="PS50217"/>
    </source>
</evidence>
<dbReference type="AlphaFoldDB" id="A0A6A6TSF1"/>
<evidence type="ECO:0000256" key="3">
    <source>
        <dbReference type="SAM" id="MobiDB-lite"/>
    </source>
</evidence>
<dbReference type="EMBL" id="MU004288">
    <property type="protein sequence ID" value="KAF2662742.1"/>
    <property type="molecule type" value="Genomic_DNA"/>
</dbReference>
<feature type="region of interest" description="Disordered" evidence="3">
    <location>
        <begin position="28"/>
        <end position="59"/>
    </location>
</feature>
<feature type="compositionally biased region" description="Low complexity" evidence="3">
    <location>
        <begin position="193"/>
        <end position="204"/>
    </location>
</feature>
<dbReference type="GO" id="GO:0090575">
    <property type="term" value="C:RNA polymerase II transcription regulator complex"/>
    <property type="evidence" value="ECO:0007669"/>
    <property type="project" value="TreeGrafter"/>
</dbReference>
<feature type="region of interest" description="Disordered" evidence="3">
    <location>
        <begin position="83"/>
        <end position="131"/>
    </location>
</feature>
<sequence length="412" mass="45331">MSHNRYMSWSDVLTMPPAFPPSGQVVEYPSPVSRRPSECLSEMSMPGSRRGSSATFVSDMESKAHWQSLGSESANSKSPLANFGFFKNLTGEKKTTRDGQPPKRRGPKPDSKPALTRRQELNRQAQRTHRERKEMYIKALEQEVLRLKETFSTTTRERDAFAEENRRLKELLMAHGISFDLSSPNHNGLQTMGSSAYGGSSSGSISGGYGPGSNSTGYTSPPTMSQHRGSISGPTGHAALPQQGQQPNGGMNYDQIGVDFVLTLERPCMDHMQYLMVRAHDADETISGHALMASCPPESHIADRPQEPYPHQMPDIQMPDLMKLLDLSNRLPLDGEITPIMAWAMVLQDERLPQLAEADIGAIKSDLLAKVRCYGFGAVLEEFEVRDALMNALAGKGSNLVTTNGAMDMNMI</sequence>
<dbReference type="GO" id="GO:0001228">
    <property type="term" value="F:DNA-binding transcription activator activity, RNA polymerase II-specific"/>
    <property type="evidence" value="ECO:0007669"/>
    <property type="project" value="TreeGrafter"/>
</dbReference>
<proteinExistence type="predicted"/>
<dbReference type="PROSITE" id="PS50217">
    <property type="entry name" value="BZIP"/>
    <property type="match status" value="1"/>
</dbReference>
<comment type="subcellular location">
    <subcellularLocation>
        <location evidence="1">Nucleus</location>
    </subcellularLocation>
</comment>
<dbReference type="InterPro" id="IPR004827">
    <property type="entry name" value="bZIP"/>
</dbReference>
<evidence type="ECO:0000256" key="2">
    <source>
        <dbReference type="ARBA" id="ARBA00023242"/>
    </source>
</evidence>
<dbReference type="InterPro" id="IPR050936">
    <property type="entry name" value="AP-1-like"/>
</dbReference>
<dbReference type="Proteomes" id="UP000799324">
    <property type="component" value="Unassembled WGS sequence"/>
</dbReference>
<name>A0A6A6TSF1_9PLEO</name>
<keyword evidence="2" id="KW-0539">Nucleus</keyword>
<organism evidence="5 6">
    <name type="scientific">Lophiostoma macrostomum CBS 122681</name>
    <dbReference type="NCBI Taxonomy" id="1314788"/>
    <lineage>
        <taxon>Eukaryota</taxon>
        <taxon>Fungi</taxon>
        <taxon>Dikarya</taxon>
        <taxon>Ascomycota</taxon>
        <taxon>Pezizomycotina</taxon>
        <taxon>Dothideomycetes</taxon>
        <taxon>Pleosporomycetidae</taxon>
        <taxon>Pleosporales</taxon>
        <taxon>Lophiostomataceae</taxon>
        <taxon>Lophiostoma</taxon>
    </lineage>
</organism>
<feature type="compositionally biased region" description="Basic and acidic residues" evidence="3">
    <location>
        <begin position="90"/>
        <end position="121"/>
    </location>
</feature>
<evidence type="ECO:0000256" key="1">
    <source>
        <dbReference type="ARBA" id="ARBA00004123"/>
    </source>
</evidence>
<feature type="domain" description="BZIP" evidence="4">
    <location>
        <begin position="117"/>
        <end position="175"/>
    </location>
</feature>
<dbReference type="SUPFAM" id="SSF57959">
    <property type="entry name" value="Leucine zipper domain"/>
    <property type="match status" value="1"/>
</dbReference>
<dbReference type="InterPro" id="IPR046347">
    <property type="entry name" value="bZIP_sf"/>
</dbReference>
<reference evidence="5" key="1">
    <citation type="journal article" date="2020" name="Stud. Mycol.">
        <title>101 Dothideomycetes genomes: a test case for predicting lifestyles and emergence of pathogens.</title>
        <authorList>
            <person name="Haridas S."/>
            <person name="Albert R."/>
            <person name="Binder M."/>
            <person name="Bloem J."/>
            <person name="Labutti K."/>
            <person name="Salamov A."/>
            <person name="Andreopoulos B."/>
            <person name="Baker S."/>
            <person name="Barry K."/>
            <person name="Bills G."/>
            <person name="Bluhm B."/>
            <person name="Cannon C."/>
            <person name="Castanera R."/>
            <person name="Culley D."/>
            <person name="Daum C."/>
            <person name="Ezra D."/>
            <person name="Gonzalez J."/>
            <person name="Henrissat B."/>
            <person name="Kuo A."/>
            <person name="Liang C."/>
            <person name="Lipzen A."/>
            <person name="Lutzoni F."/>
            <person name="Magnuson J."/>
            <person name="Mondo S."/>
            <person name="Nolan M."/>
            <person name="Ohm R."/>
            <person name="Pangilinan J."/>
            <person name="Park H.-J."/>
            <person name="Ramirez L."/>
            <person name="Alfaro M."/>
            <person name="Sun H."/>
            <person name="Tritt A."/>
            <person name="Yoshinaga Y."/>
            <person name="Zwiers L.-H."/>
            <person name="Turgeon B."/>
            <person name="Goodwin S."/>
            <person name="Spatafora J."/>
            <person name="Crous P."/>
            <person name="Grigoriev I."/>
        </authorList>
    </citation>
    <scope>NUCLEOTIDE SEQUENCE</scope>
    <source>
        <strain evidence="5">CBS 122681</strain>
    </source>
</reference>
<protein>
    <recommendedName>
        <fullName evidence="4">BZIP domain-containing protein</fullName>
    </recommendedName>
</protein>
<accession>A0A6A6TSF1</accession>
<dbReference type="SMART" id="SM00338">
    <property type="entry name" value="BRLZ"/>
    <property type="match status" value="1"/>
</dbReference>
<keyword evidence="6" id="KW-1185">Reference proteome</keyword>
<evidence type="ECO:0000313" key="6">
    <source>
        <dbReference type="Proteomes" id="UP000799324"/>
    </source>
</evidence>
<feature type="compositionally biased region" description="Polar residues" evidence="3">
    <location>
        <begin position="216"/>
        <end position="233"/>
    </location>
</feature>
<dbReference type="CDD" id="cd14688">
    <property type="entry name" value="bZIP_YAP"/>
    <property type="match status" value="1"/>
</dbReference>
<dbReference type="PANTHER" id="PTHR40621">
    <property type="entry name" value="TRANSCRIPTION FACTOR KAPC-RELATED"/>
    <property type="match status" value="1"/>
</dbReference>